<dbReference type="Gramene" id="Kaladp0053s0669.1.v1.1">
    <property type="protein sequence ID" value="Kaladp0053s0669.1.v1.1.CDS.1"/>
    <property type="gene ID" value="Kaladp0053s0669.v1.1"/>
</dbReference>
<protein>
    <submittedName>
        <fullName evidence="2">Uncharacterized protein</fullName>
    </submittedName>
</protein>
<evidence type="ECO:0000313" key="3">
    <source>
        <dbReference type="Proteomes" id="UP000594263"/>
    </source>
</evidence>
<keyword evidence="1" id="KW-0812">Transmembrane</keyword>
<name>A0A7N0U480_KALFE</name>
<accession>A0A7N0U480</accession>
<sequence>MAGAHVAKLLYEQQLMLLLLNVYQLMHISRHMLLLSALLNVLCCLLCWVCFTLSALLGALSLFLHWLQIAVRITQLLMQLRLLLHGLLFSRDDVFILLQWIWLLGKPTIDLVCARTFTSS</sequence>
<organism evidence="2 3">
    <name type="scientific">Kalanchoe fedtschenkoi</name>
    <name type="common">Lavender scallops</name>
    <name type="synonym">South American air plant</name>
    <dbReference type="NCBI Taxonomy" id="63787"/>
    <lineage>
        <taxon>Eukaryota</taxon>
        <taxon>Viridiplantae</taxon>
        <taxon>Streptophyta</taxon>
        <taxon>Embryophyta</taxon>
        <taxon>Tracheophyta</taxon>
        <taxon>Spermatophyta</taxon>
        <taxon>Magnoliopsida</taxon>
        <taxon>eudicotyledons</taxon>
        <taxon>Gunneridae</taxon>
        <taxon>Pentapetalae</taxon>
        <taxon>Saxifragales</taxon>
        <taxon>Crassulaceae</taxon>
        <taxon>Kalanchoe</taxon>
    </lineage>
</organism>
<keyword evidence="1" id="KW-0472">Membrane</keyword>
<dbReference type="AlphaFoldDB" id="A0A7N0U480"/>
<keyword evidence="1" id="KW-1133">Transmembrane helix</keyword>
<reference evidence="2" key="1">
    <citation type="submission" date="2021-01" db="UniProtKB">
        <authorList>
            <consortium name="EnsemblPlants"/>
        </authorList>
    </citation>
    <scope>IDENTIFICATION</scope>
</reference>
<evidence type="ECO:0000313" key="2">
    <source>
        <dbReference type="EnsemblPlants" id="Kaladp0053s0669.1.v1.1.CDS.1"/>
    </source>
</evidence>
<evidence type="ECO:0000256" key="1">
    <source>
        <dbReference type="SAM" id="Phobius"/>
    </source>
</evidence>
<dbReference type="EnsemblPlants" id="Kaladp0053s0669.1.v1.1">
    <property type="protein sequence ID" value="Kaladp0053s0669.1.v1.1.CDS.1"/>
    <property type="gene ID" value="Kaladp0053s0669.v1.1"/>
</dbReference>
<dbReference type="Proteomes" id="UP000594263">
    <property type="component" value="Unplaced"/>
</dbReference>
<proteinExistence type="predicted"/>
<feature type="transmembrane region" description="Helical" evidence="1">
    <location>
        <begin position="33"/>
        <end position="57"/>
    </location>
</feature>
<keyword evidence="3" id="KW-1185">Reference proteome</keyword>